<keyword evidence="1" id="KW-0812">Transmembrane</keyword>
<dbReference type="Proteomes" id="UP000288716">
    <property type="component" value="Unassembled WGS sequence"/>
</dbReference>
<evidence type="ECO:0000313" key="2">
    <source>
        <dbReference type="EMBL" id="RWS08314.1"/>
    </source>
</evidence>
<dbReference type="InterPro" id="IPR029055">
    <property type="entry name" value="Ntn_hydrolases_N"/>
</dbReference>
<keyword evidence="3" id="KW-1185">Reference proteome</keyword>
<accession>A0A443QZ68</accession>
<dbReference type="VEuPathDB" id="VectorBase:LDEU014129"/>
<keyword evidence="2" id="KW-0647">Proteasome</keyword>
<comment type="caution">
    <text evidence="2">The sequence shown here is derived from an EMBL/GenBank/DDBJ whole genome shotgun (WGS) entry which is preliminary data.</text>
</comment>
<dbReference type="SUPFAM" id="SSF56235">
    <property type="entry name" value="N-terminal nucleophile aminohydrolases (Ntn hydrolases)"/>
    <property type="match status" value="1"/>
</dbReference>
<keyword evidence="1" id="KW-0472">Membrane</keyword>
<protein>
    <submittedName>
        <fullName evidence="2">20S proteasome: regulatory subunit alpha type PSMA7/PRE6-like protein</fullName>
    </submittedName>
</protein>
<reference evidence="2 3" key="1">
    <citation type="journal article" date="2018" name="Gigascience">
        <title>Genomes of trombidid mites reveal novel predicted allergens and laterally-transferred genes associated with secondary metabolism.</title>
        <authorList>
            <person name="Dong X."/>
            <person name="Chaisiri K."/>
            <person name="Xia D."/>
            <person name="Armstrong S.D."/>
            <person name="Fang Y."/>
            <person name="Donnelly M.J."/>
            <person name="Kadowaki T."/>
            <person name="McGarry J.W."/>
            <person name="Darby A.C."/>
            <person name="Makepeace B.L."/>
        </authorList>
    </citation>
    <scope>NUCLEOTIDE SEQUENCE [LARGE SCALE GENOMIC DNA]</scope>
    <source>
        <strain evidence="2">UoL-UT</strain>
    </source>
</reference>
<feature type="transmembrane region" description="Helical" evidence="1">
    <location>
        <begin position="20"/>
        <end position="40"/>
    </location>
</feature>
<dbReference type="EMBL" id="NCKV01050774">
    <property type="protein sequence ID" value="RWS08314.1"/>
    <property type="molecule type" value="Genomic_DNA"/>
</dbReference>
<keyword evidence="1" id="KW-1133">Transmembrane helix</keyword>
<gene>
    <name evidence="2" type="ORF">B4U80_00164</name>
</gene>
<evidence type="ECO:0000256" key="1">
    <source>
        <dbReference type="SAM" id="Phobius"/>
    </source>
</evidence>
<dbReference type="GO" id="GO:0051603">
    <property type="term" value="P:proteolysis involved in protein catabolic process"/>
    <property type="evidence" value="ECO:0007669"/>
    <property type="project" value="InterPro"/>
</dbReference>
<name>A0A443QZ68_9ACAR</name>
<proteinExistence type="predicted"/>
<dbReference type="AlphaFoldDB" id="A0A443QZ68"/>
<organism evidence="2 3">
    <name type="scientific">Leptotrombidium deliense</name>
    <dbReference type="NCBI Taxonomy" id="299467"/>
    <lineage>
        <taxon>Eukaryota</taxon>
        <taxon>Metazoa</taxon>
        <taxon>Ecdysozoa</taxon>
        <taxon>Arthropoda</taxon>
        <taxon>Chelicerata</taxon>
        <taxon>Arachnida</taxon>
        <taxon>Acari</taxon>
        <taxon>Acariformes</taxon>
        <taxon>Trombidiformes</taxon>
        <taxon>Prostigmata</taxon>
        <taxon>Anystina</taxon>
        <taxon>Parasitengona</taxon>
        <taxon>Trombiculoidea</taxon>
        <taxon>Trombiculidae</taxon>
        <taxon>Leptotrombidium</taxon>
    </lineage>
</organism>
<sequence length="51" mass="5857">MEKKSVAKLQEERTVRKICLIDNHVVMAFAGLIADALILIDRSRVEYLLRS</sequence>
<dbReference type="InterPro" id="IPR001353">
    <property type="entry name" value="Proteasome_sua/b"/>
</dbReference>
<dbReference type="GO" id="GO:0005839">
    <property type="term" value="C:proteasome core complex"/>
    <property type="evidence" value="ECO:0007669"/>
    <property type="project" value="InterPro"/>
</dbReference>
<dbReference type="OrthoDB" id="3145928at2759"/>
<dbReference type="Gene3D" id="3.60.20.10">
    <property type="entry name" value="Glutamine Phosphoribosylpyrophosphate, subunit 1, domain 1"/>
    <property type="match status" value="1"/>
</dbReference>
<evidence type="ECO:0000313" key="3">
    <source>
        <dbReference type="Proteomes" id="UP000288716"/>
    </source>
</evidence>
<dbReference type="STRING" id="299467.A0A443QZ68"/>
<dbReference type="Pfam" id="PF00227">
    <property type="entry name" value="Proteasome"/>
    <property type="match status" value="1"/>
</dbReference>